<evidence type="ECO:0000313" key="2">
    <source>
        <dbReference type="EMBL" id="EGB11886.1"/>
    </source>
</evidence>
<proteinExistence type="predicted"/>
<dbReference type="OrthoDB" id="445007at2759"/>
<dbReference type="EMBL" id="GL833121">
    <property type="protein sequence ID" value="EGB11886.1"/>
    <property type="molecule type" value="Genomic_DNA"/>
</dbReference>
<reference evidence="2 3" key="1">
    <citation type="journal article" date="2011" name="Proc. Natl. Acad. Sci. U.S.A.">
        <title>Niche of harmful alga Aureococcus anophagefferens revealed through ecogenomics.</title>
        <authorList>
            <person name="Gobler C.J."/>
            <person name="Berry D.L."/>
            <person name="Dyhrman S.T."/>
            <person name="Wilhelm S.W."/>
            <person name="Salamov A."/>
            <person name="Lobanov A.V."/>
            <person name="Zhang Y."/>
            <person name="Collier J.L."/>
            <person name="Wurch L.L."/>
            <person name="Kustka A.B."/>
            <person name="Dill B.D."/>
            <person name="Shah M."/>
            <person name="VerBerkmoes N.C."/>
            <person name="Kuo A."/>
            <person name="Terry A."/>
            <person name="Pangilinan J."/>
            <person name="Lindquist E.A."/>
            <person name="Lucas S."/>
            <person name="Paulsen I.T."/>
            <person name="Hattenrath-Lehmann T.K."/>
            <person name="Talmage S.C."/>
            <person name="Walker E.A."/>
            <person name="Koch F."/>
            <person name="Burson A.M."/>
            <person name="Marcoval M.A."/>
            <person name="Tang Y.Z."/>
            <person name="Lecleir G.R."/>
            <person name="Coyne K.J."/>
            <person name="Berg G.M."/>
            <person name="Bertrand E.M."/>
            <person name="Saito M.A."/>
            <person name="Gladyshev V.N."/>
            <person name="Grigoriev I.V."/>
        </authorList>
    </citation>
    <scope>NUCLEOTIDE SEQUENCE [LARGE SCALE GENOMIC DNA]</scope>
    <source>
        <strain evidence="3">CCMP 1984</strain>
    </source>
</reference>
<dbReference type="RefSeq" id="XP_009033002.1">
    <property type="nucleotide sequence ID" value="XM_009034754.1"/>
</dbReference>
<dbReference type="eggNOG" id="ENOG502S8YZ">
    <property type="taxonomic scope" value="Eukaryota"/>
</dbReference>
<feature type="compositionally biased region" description="Low complexity" evidence="1">
    <location>
        <begin position="1"/>
        <end position="10"/>
    </location>
</feature>
<organism evidence="3">
    <name type="scientific">Aureococcus anophagefferens</name>
    <name type="common">Harmful bloom alga</name>
    <dbReference type="NCBI Taxonomy" id="44056"/>
    <lineage>
        <taxon>Eukaryota</taxon>
        <taxon>Sar</taxon>
        <taxon>Stramenopiles</taxon>
        <taxon>Ochrophyta</taxon>
        <taxon>Pelagophyceae</taxon>
        <taxon>Pelagomonadales</taxon>
        <taxon>Pelagomonadaceae</taxon>
        <taxon>Aureococcus</taxon>
    </lineage>
</organism>
<feature type="region of interest" description="Disordered" evidence="1">
    <location>
        <begin position="1"/>
        <end position="21"/>
    </location>
</feature>
<name>F0XZ61_AURAN</name>
<dbReference type="AlphaFoldDB" id="F0XZ61"/>
<dbReference type="PANTHER" id="PTHR31630">
    <property type="entry name" value="PHYTANOYL-COA DIOXYGENASE-RELATED-RELATED"/>
    <property type="match status" value="1"/>
</dbReference>
<dbReference type="InterPro" id="IPR008775">
    <property type="entry name" value="Phytyl_CoA_dOase-like"/>
</dbReference>
<dbReference type="GeneID" id="20223329"/>
<evidence type="ECO:0008006" key="4">
    <source>
        <dbReference type="Google" id="ProtNLM"/>
    </source>
</evidence>
<sequence>MASMMSAARARPADGRQPPWGDETPVCAIGDASRCAALLKRFGVVVFRGVVPADDRSRLESLFWDWLEREHEGVDRARPATHAPRVFDSLGHRNSGVVNTGSIGQSDLLWAARQHAGVVDAWRTVWGLDMTEPAATTRQLVTSFDGCGVWRNPCHPAHAGKANVRTAQSWYHLDQNFATHPGFVGYQGALTVWGADGHTGSTVVCPGSHKQFAENCARGGKAGRGSFVRMAGRGDAEYCARTARQVAPLGPGDYVIWDSRVVHCSNGASRNLAPHHVLAARGVSEQPSLLRLALYVAMMPRERAGAHVVEARRRAVRRGATSGHDPLRMRSGAVSRRHAPPPDDSPIFRLV</sequence>
<dbReference type="PANTHER" id="PTHR31630:SF6">
    <property type="entry name" value="PHYTANOYL-COA DIOXYGENASE-RELATED"/>
    <property type="match status" value="1"/>
</dbReference>
<dbReference type="Proteomes" id="UP000002729">
    <property type="component" value="Unassembled WGS sequence"/>
</dbReference>
<accession>F0XZ61</accession>
<dbReference type="OMA" id="HERFMWE"/>
<dbReference type="Gene3D" id="2.60.120.620">
    <property type="entry name" value="q2cbj1_9rhob like domain"/>
    <property type="match status" value="1"/>
</dbReference>
<feature type="region of interest" description="Disordered" evidence="1">
    <location>
        <begin position="316"/>
        <end position="351"/>
    </location>
</feature>
<gene>
    <name evidence="2" type="ORF">AURANDRAFT_61129</name>
</gene>
<protein>
    <recommendedName>
        <fullName evidence="4">Phytanoyl-CoA dioxygenase</fullName>
    </recommendedName>
</protein>
<dbReference type="InParanoid" id="F0XZ61"/>
<keyword evidence="3" id="KW-1185">Reference proteome</keyword>
<evidence type="ECO:0000256" key="1">
    <source>
        <dbReference type="SAM" id="MobiDB-lite"/>
    </source>
</evidence>
<evidence type="ECO:0000313" key="3">
    <source>
        <dbReference type="Proteomes" id="UP000002729"/>
    </source>
</evidence>
<dbReference type="KEGG" id="aaf:AURANDRAFT_61129"/>
<dbReference type="SUPFAM" id="SSF51197">
    <property type="entry name" value="Clavaminate synthase-like"/>
    <property type="match status" value="1"/>
</dbReference>
<dbReference type="Pfam" id="PF05721">
    <property type="entry name" value="PhyH"/>
    <property type="match status" value="1"/>
</dbReference>